<dbReference type="Proteomes" id="UP000238392">
    <property type="component" value="Unassembled WGS sequence"/>
</dbReference>
<dbReference type="GO" id="GO:0042834">
    <property type="term" value="F:peptidoglycan binding"/>
    <property type="evidence" value="ECO:0007669"/>
    <property type="project" value="InterPro"/>
</dbReference>
<evidence type="ECO:0000313" key="3">
    <source>
        <dbReference type="EMBL" id="PRY94265.1"/>
    </source>
</evidence>
<dbReference type="InterPro" id="IPR007730">
    <property type="entry name" value="SPOR-like_dom"/>
</dbReference>
<organism evidence="3 4">
    <name type="scientific">Donghicola tyrosinivorans</name>
    <dbReference type="NCBI Taxonomy" id="1652492"/>
    <lineage>
        <taxon>Bacteria</taxon>
        <taxon>Pseudomonadati</taxon>
        <taxon>Pseudomonadota</taxon>
        <taxon>Alphaproteobacteria</taxon>
        <taxon>Rhodobacterales</taxon>
        <taxon>Roseobacteraceae</taxon>
        <taxon>Donghicola</taxon>
    </lineage>
</organism>
<dbReference type="RefSeq" id="WP_245888425.1">
    <property type="nucleotide sequence ID" value="NZ_PVTQ01000001.1"/>
</dbReference>
<comment type="caution">
    <text evidence="3">The sequence shown here is derived from an EMBL/GenBank/DDBJ whole genome shotgun (WGS) entry which is preliminary data.</text>
</comment>
<keyword evidence="1" id="KW-0812">Transmembrane</keyword>
<evidence type="ECO:0000313" key="4">
    <source>
        <dbReference type="Proteomes" id="UP000238392"/>
    </source>
</evidence>
<proteinExistence type="predicted"/>
<dbReference type="Pfam" id="PF05036">
    <property type="entry name" value="SPOR"/>
    <property type="match status" value="1"/>
</dbReference>
<evidence type="ECO:0000259" key="2">
    <source>
        <dbReference type="PROSITE" id="PS51724"/>
    </source>
</evidence>
<dbReference type="Gene3D" id="3.30.70.1070">
    <property type="entry name" value="Sporulation related repeat"/>
    <property type="match status" value="1"/>
</dbReference>
<protein>
    <submittedName>
        <fullName evidence="3">Sporulation related protein</fullName>
    </submittedName>
</protein>
<dbReference type="EMBL" id="PVTQ01000001">
    <property type="protein sequence ID" value="PRY94265.1"/>
    <property type="molecule type" value="Genomic_DNA"/>
</dbReference>
<sequence length="358" mass="37659">MADYQSMQGGYTPFDQYGAQFGWDDVDELDAALAQADQPPLRKLMNVVGSVASIALVAGVMTWGYNTIVRDVSGIPVVAASKEPVRVQPENPGGQLTANVGLSVNEVIAEGANDAPVAQVTLAPDPQNVTEEDAPLAQMAAFEAEALEAEALENMQVEQAVAIVPQPAIEAAQPEAVITNASLDTEDGIMALANQLAMNVTPLSALDLSDVAEVQTSVTDARTETANAVTGGIAESVRPKQRPAGVRLASTSASDMVAAQPVANAARELDPATLGSGTRLVQLGAYESADVARSEWSKISGQYAEFFTGKDRVIERAESGGRVFYRLRVHGFADLSDARRFCSVLVSGKDDCIPVVVR</sequence>
<accession>A0A2T0X5V1</accession>
<keyword evidence="4" id="KW-1185">Reference proteome</keyword>
<gene>
    <name evidence="3" type="ORF">CLV74_101401</name>
</gene>
<feature type="domain" description="SPOR" evidence="2">
    <location>
        <begin position="273"/>
        <end position="358"/>
    </location>
</feature>
<keyword evidence="1" id="KW-1133">Transmembrane helix</keyword>
<dbReference type="PROSITE" id="PS51724">
    <property type="entry name" value="SPOR"/>
    <property type="match status" value="1"/>
</dbReference>
<name>A0A2T0X5V1_9RHOB</name>
<evidence type="ECO:0000256" key="1">
    <source>
        <dbReference type="SAM" id="Phobius"/>
    </source>
</evidence>
<dbReference type="AlphaFoldDB" id="A0A2T0X5V1"/>
<dbReference type="InterPro" id="IPR036680">
    <property type="entry name" value="SPOR-like_sf"/>
</dbReference>
<feature type="transmembrane region" description="Helical" evidence="1">
    <location>
        <begin position="44"/>
        <end position="65"/>
    </location>
</feature>
<keyword evidence="1" id="KW-0472">Membrane</keyword>
<reference evidence="3 4" key="1">
    <citation type="submission" date="2018-03" db="EMBL/GenBank/DDBJ databases">
        <title>Genomic Encyclopedia of Archaeal and Bacterial Type Strains, Phase II (KMG-II): from individual species to whole genera.</title>
        <authorList>
            <person name="Goeker M."/>
        </authorList>
    </citation>
    <scope>NUCLEOTIDE SEQUENCE [LARGE SCALE GENOMIC DNA]</scope>
    <source>
        <strain evidence="3 4">DSM 100212</strain>
    </source>
</reference>